<dbReference type="Gene3D" id="3.20.20.30">
    <property type="entry name" value="Luciferase-like domain"/>
    <property type="match status" value="1"/>
</dbReference>
<keyword evidence="1" id="KW-0560">Oxidoreductase</keyword>
<dbReference type="PANTHER" id="PTHR30137">
    <property type="entry name" value="LUCIFERASE-LIKE MONOOXYGENASE"/>
    <property type="match status" value="1"/>
</dbReference>
<dbReference type="RefSeq" id="WP_171976835.1">
    <property type="nucleotide sequence ID" value="NZ_CAWOXK010000001.1"/>
</dbReference>
<evidence type="ECO:0000313" key="5">
    <source>
        <dbReference type="EMBL" id="QDL09718.1"/>
    </source>
</evidence>
<organism evidence="5 6">
    <name type="scientific">Brasilonema sennae CENA114</name>
    <dbReference type="NCBI Taxonomy" id="415709"/>
    <lineage>
        <taxon>Bacteria</taxon>
        <taxon>Bacillati</taxon>
        <taxon>Cyanobacteriota</taxon>
        <taxon>Cyanophyceae</taxon>
        <taxon>Nostocales</taxon>
        <taxon>Scytonemataceae</taxon>
        <taxon>Brasilonema</taxon>
        <taxon>Bromeliae group (in: Brasilonema)</taxon>
    </lineage>
</organism>
<evidence type="ECO:0000256" key="1">
    <source>
        <dbReference type="ARBA" id="ARBA00023002"/>
    </source>
</evidence>
<keyword evidence="6" id="KW-1185">Reference proteome</keyword>
<feature type="region of interest" description="Disordered" evidence="3">
    <location>
        <begin position="252"/>
        <end position="272"/>
    </location>
</feature>
<dbReference type="InterPro" id="IPR036661">
    <property type="entry name" value="Luciferase-like_sf"/>
</dbReference>
<accession>A0A856MG81</accession>
<sequence>MKTGLFCNYENYHSDARRAILEQVALVKHAESLGFEEAWLTEHHFSDFSVSPSILVLIAHLAGVTKTIRLGSAAVLLAFHDPILVAEDITTLDNLCNGRLAIGIAKGGPFPEQNKHFNTPMSESRAKTLEAIMLIHKLLYHTDVSFLGKYYQCDSVSIYPKPLQKQIPVYVATSDEEAIGFAALNSFGLMGGAPFTLDRLKSNVTKYRAINSSGSDKFMVSRFFFVARTYDEAVSEALPFIRTFSQRMKGLNAKAQKHGNSSQHLEQNDGQKSTFDEDQLLENSIIGDVVTCRNKIKRFQDELNLGTLALKPASLNLQKNFESLTLYNQEVQGYV</sequence>
<dbReference type="GO" id="GO:0016705">
    <property type="term" value="F:oxidoreductase activity, acting on paired donors, with incorporation or reduction of molecular oxygen"/>
    <property type="evidence" value="ECO:0007669"/>
    <property type="project" value="InterPro"/>
</dbReference>
<feature type="domain" description="Luciferase-like" evidence="4">
    <location>
        <begin position="1"/>
        <end position="301"/>
    </location>
</feature>
<proteinExistence type="predicted"/>
<name>A0A856MG81_9CYAN</name>
<evidence type="ECO:0000256" key="2">
    <source>
        <dbReference type="ARBA" id="ARBA00023033"/>
    </source>
</evidence>
<dbReference type="Proteomes" id="UP000503129">
    <property type="component" value="Chromosome"/>
</dbReference>
<evidence type="ECO:0000256" key="3">
    <source>
        <dbReference type="SAM" id="MobiDB-lite"/>
    </source>
</evidence>
<reference evidence="5 6" key="1">
    <citation type="submission" date="2018-06" db="EMBL/GenBank/DDBJ databases">
        <title>Comparative genomics of Brasilonema spp. strains.</title>
        <authorList>
            <person name="Alvarenga D.O."/>
            <person name="Fiore M.F."/>
            <person name="Varani A.M."/>
        </authorList>
    </citation>
    <scope>NUCLEOTIDE SEQUENCE [LARGE SCALE GENOMIC DNA]</scope>
    <source>
        <strain evidence="5 6">CENA114</strain>
    </source>
</reference>
<dbReference type="GO" id="GO:0004497">
    <property type="term" value="F:monooxygenase activity"/>
    <property type="evidence" value="ECO:0007669"/>
    <property type="project" value="UniProtKB-KW"/>
</dbReference>
<evidence type="ECO:0000313" key="6">
    <source>
        <dbReference type="Proteomes" id="UP000503129"/>
    </source>
</evidence>
<keyword evidence="2" id="KW-0503">Monooxygenase</keyword>
<dbReference type="SUPFAM" id="SSF51679">
    <property type="entry name" value="Bacterial luciferase-like"/>
    <property type="match status" value="1"/>
</dbReference>
<evidence type="ECO:0000259" key="4">
    <source>
        <dbReference type="Pfam" id="PF00296"/>
    </source>
</evidence>
<gene>
    <name evidence="5" type="ORF">DP114_19070</name>
</gene>
<protein>
    <submittedName>
        <fullName evidence="5">LLM class flavin-dependent oxidoreductase</fullName>
    </submittedName>
</protein>
<dbReference type="InterPro" id="IPR050766">
    <property type="entry name" value="Bact_Lucif_Oxidored"/>
</dbReference>
<dbReference type="KEGG" id="bsen:DP114_19070"/>
<dbReference type="Pfam" id="PF00296">
    <property type="entry name" value="Bac_luciferase"/>
    <property type="match status" value="1"/>
</dbReference>
<dbReference type="AlphaFoldDB" id="A0A856MG81"/>
<dbReference type="GO" id="GO:0005829">
    <property type="term" value="C:cytosol"/>
    <property type="evidence" value="ECO:0007669"/>
    <property type="project" value="TreeGrafter"/>
</dbReference>
<feature type="compositionally biased region" description="Polar residues" evidence="3">
    <location>
        <begin position="258"/>
        <end position="272"/>
    </location>
</feature>
<dbReference type="InterPro" id="IPR011251">
    <property type="entry name" value="Luciferase-like_dom"/>
</dbReference>
<dbReference type="EMBL" id="CP030118">
    <property type="protein sequence ID" value="QDL09718.1"/>
    <property type="molecule type" value="Genomic_DNA"/>
</dbReference>
<dbReference type="PANTHER" id="PTHR30137:SF8">
    <property type="entry name" value="BLR5498 PROTEIN"/>
    <property type="match status" value="1"/>
</dbReference>